<dbReference type="SUPFAM" id="SSF52980">
    <property type="entry name" value="Restriction endonuclease-like"/>
    <property type="match status" value="1"/>
</dbReference>
<keyword evidence="1" id="KW-0540">Nuclease</keyword>
<protein>
    <submittedName>
        <fullName evidence="8">Uncharacterized protein</fullName>
    </submittedName>
</protein>
<feature type="region of interest" description="Disordered" evidence="7">
    <location>
        <begin position="69"/>
        <end position="93"/>
    </location>
</feature>
<dbReference type="InterPro" id="IPR011335">
    <property type="entry name" value="Restrct_endonuc-II-like"/>
</dbReference>
<dbReference type="GO" id="GO:0016787">
    <property type="term" value="F:hydrolase activity"/>
    <property type="evidence" value="ECO:0007669"/>
    <property type="project" value="UniProtKB-KW"/>
</dbReference>
<evidence type="ECO:0000256" key="1">
    <source>
        <dbReference type="ARBA" id="ARBA00022722"/>
    </source>
</evidence>
<evidence type="ECO:0000313" key="8">
    <source>
        <dbReference type="EMBL" id="OGL99052.1"/>
    </source>
</evidence>
<evidence type="ECO:0000256" key="2">
    <source>
        <dbReference type="ARBA" id="ARBA00022759"/>
    </source>
</evidence>
<gene>
    <name evidence="8" type="ORF">A2304_02810</name>
</gene>
<dbReference type="Proteomes" id="UP000176501">
    <property type="component" value="Unassembled WGS sequence"/>
</dbReference>
<evidence type="ECO:0000256" key="3">
    <source>
        <dbReference type="ARBA" id="ARBA00022763"/>
    </source>
</evidence>
<proteinExistence type="inferred from homology"/>
<accession>A0A1F7W8D2</accession>
<evidence type="ECO:0000256" key="6">
    <source>
        <dbReference type="ARBA" id="ARBA00029466"/>
    </source>
</evidence>
<comment type="caution">
    <text evidence="8">The sequence shown here is derived from an EMBL/GenBank/DDBJ whole genome shotgun (WGS) entry which is preliminary data.</text>
</comment>
<reference evidence="8 9" key="1">
    <citation type="journal article" date="2016" name="Nat. Commun.">
        <title>Thousands of microbial genomes shed light on interconnected biogeochemical processes in an aquifer system.</title>
        <authorList>
            <person name="Anantharaman K."/>
            <person name="Brown C.T."/>
            <person name="Hug L.A."/>
            <person name="Sharon I."/>
            <person name="Castelle C.J."/>
            <person name="Probst A.J."/>
            <person name="Thomas B.C."/>
            <person name="Singh A."/>
            <person name="Wilkins M.J."/>
            <person name="Karaoz U."/>
            <person name="Brodie E.L."/>
            <person name="Williams K.H."/>
            <person name="Hubbard S.S."/>
            <person name="Banfield J.F."/>
        </authorList>
    </citation>
    <scope>NUCLEOTIDE SEQUENCE [LARGE SCALE GENOMIC DNA]</scope>
</reference>
<sequence>MSDIFSKEKRSEVMSRIRSKNTKVERIVFSFLRKEKIHFQRHYARVVGCPDVARPYARGACLVAQNEKRYRGQEARGGDQKKNQSRKGKDDASRLTFSSCVPWLGMSMRRHRGIILFV</sequence>
<dbReference type="GO" id="GO:0004519">
    <property type="term" value="F:endonuclease activity"/>
    <property type="evidence" value="ECO:0007669"/>
    <property type="project" value="UniProtKB-KW"/>
</dbReference>
<evidence type="ECO:0000256" key="5">
    <source>
        <dbReference type="ARBA" id="ARBA00023204"/>
    </source>
</evidence>
<keyword evidence="2" id="KW-0255">Endonuclease</keyword>
<evidence type="ECO:0000256" key="4">
    <source>
        <dbReference type="ARBA" id="ARBA00022801"/>
    </source>
</evidence>
<evidence type="ECO:0000313" key="9">
    <source>
        <dbReference type="Proteomes" id="UP000176501"/>
    </source>
</evidence>
<dbReference type="EMBL" id="MGFE01000011">
    <property type="protein sequence ID" value="OGL99052.1"/>
    <property type="molecule type" value="Genomic_DNA"/>
</dbReference>
<evidence type="ECO:0000256" key="7">
    <source>
        <dbReference type="SAM" id="MobiDB-lite"/>
    </source>
</evidence>
<organism evidence="8 9">
    <name type="scientific">Candidatus Uhrbacteria bacterium RIFOXYB2_FULL_57_15</name>
    <dbReference type="NCBI Taxonomy" id="1802422"/>
    <lineage>
        <taxon>Bacteria</taxon>
        <taxon>Candidatus Uhriibacteriota</taxon>
    </lineage>
</organism>
<keyword evidence="3" id="KW-0227">DNA damage</keyword>
<dbReference type="Pfam" id="PF03852">
    <property type="entry name" value="Vsr"/>
    <property type="match status" value="1"/>
</dbReference>
<keyword evidence="4" id="KW-0378">Hydrolase</keyword>
<dbReference type="GO" id="GO:0006298">
    <property type="term" value="P:mismatch repair"/>
    <property type="evidence" value="ECO:0007669"/>
    <property type="project" value="InterPro"/>
</dbReference>
<keyword evidence="5" id="KW-0234">DNA repair</keyword>
<dbReference type="AlphaFoldDB" id="A0A1F7W8D2"/>
<comment type="similarity">
    <text evidence="6">Belongs to the Vsr family.</text>
</comment>
<dbReference type="InterPro" id="IPR004603">
    <property type="entry name" value="DNA_mismatch_endonuc_vsr"/>
</dbReference>
<name>A0A1F7W8D2_9BACT</name>